<dbReference type="Gramene" id="AET2Gv20221600.11">
    <property type="protein sequence ID" value="AET2Gv20221600.11"/>
    <property type="gene ID" value="AET2Gv20221600"/>
</dbReference>
<reference evidence="1" key="4">
    <citation type="submission" date="2019-03" db="UniProtKB">
        <authorList>
            <consortium name="EnsemblPlants"/>
        </authorList>
    </citation>
    <scope>IDENTIFICATION</scope>
</reference>
<dbReference type="PROSITE" id="PS00108">
    <property type="entry name" value="PROTEIN_KINASE_ST"/>
    <property type="match status" value="1"/>
</dbReference>
<accession>A0A453AQ22</accession>
<name>A0A453AQ22_AEGTS</name>
<reference evidence="1" key="3">
    <citation type="journal article" date="2017" name="Nature">
        <title>Genome sequence of the progenitor of the wheat D genome Aegilops tauschii.</title>
        <authorList>
            <person name="Luo M.C."/>
            <person name="Gu Y.Q."/>
            <person name="Puiu D."/>
            <person name="Wang H."/>
            <person name="Twardziok S.O."/>
            <person name="Deal K.R."/>
            <person name="Huo N."/>
            <person name="Zhu T."/>
            <person name="Wang L."/>
            <person name="Wang Y."/>
            <person name="McGuire P.E."/>
            <person name="Liu S."/>
            <person name="Long H."/>
            <person name="Ramasamy R.K."/>
            <person name="Rodriguez J.C."/>
            <person name="Van S.L."/>
            <person name="Yuan L."/>
            <person name="Wang Z."/>
            <person name="Xia Z."/>
            <person name="Xiao L."/>
            <person name="Anderson O.D."/>
            <person name="Ouyang S."/>
            <person name="Liang Y."/>
            <person name="Zimin A.V."/>
            <person name="Pertea G."/>
            <person name="Qi P."/>
            <person name="Bennetzen J.L."/>
            <person name="Dai X."/>
            <person name="Dawson M.W."/>
            <person name="Muller H.G."/>
            <person name="Kugler K."/>
            <person name="Rivarola-Duarte L."/>
            <person name="Spannagl M."/>
            <person name="Mayer K.F.X."/>
            <person name="Lu F.H."/>
            <person name="Bevan M.W."/>
            <person name="Leroy P."/>
            <person name="Li P."/>
            <person name="You F.M."/>
            <person name="Sun Q."/>
            <person name="Liu Z."/>
            <person name="Lyons E."/>
            <person name="Wicker T."/>
            <person name="Salzberg S.L."/>
            <person name="Devos K.M."/>
            <person name="Dvorak J."/>
        </authorList>
    </citation>
    <scope>NUCLEOTIDE SEQUENCE [LARGE SCALE GENOMIC DNA]</scope>
    <source>
        <strain evidence="1">cv. AL8/78</strain>
    </source>
</reference>
<evidence type="ECO:0000313" key="2">
    <source>
        <dbReference type="Proteomes" id="UP000015105"/>
    </source>
</evidence>
<dbReference type="InterPro" id="IPR008271">
    <property type="entry name" value="Ser/Thr_kinase_AS"/>
</dbReference>
<dbReference type="AlphaFoldDB" id="A0A453AQ22"/>
<dbReference type="Proteomes" id="UP000015105">
    <property type="component" value="Chromosome 2D"/>
</dbReference>
<organism evidence="1 2">
    <name type="scientific">Aegilops tauschii subsp. strangulata</name>
    <name type="common">Goatgrass</name>
    <dbReference type="NCBI Taxonomy" id="200361"/>
    <lineage>
        <taxon>Eukaryota</taxon>
        <taxon>Viridiplantae</taxon>
        <taxon>Streptophyta</taxon>
        <taxon>Embryophyta</taxon>
        <taxon>Tracheophyta</taxon>
        <taxon>Spermatophyta</taxon>
        <taxon>Magnoliopsida</taxon>
        <taxon>Liliopsida</taxon>
        <taxon>Poales</taxon>
        <taxon>Poaceae</taxon>
        <taxon>BOP clade</taxon>
        <taxon>Pooideae</taxon>
        <taxon>Triticodae</taxon>
        <taxon>Triticeae</taxon>
        <taxon>Triticinae</taxon>
        <taxon>Aegilops</taxon>
    </lineage>
</organism>
<dbReference type="EnsemblPlants" id="AET2Gv20221600.11">
    <property type="protein sequence ID" value="AET2Gv20221600.11"/>
    <property type="gene ID" value="AET2Gv20221600"/>
</dbReference>
<evidence type="ECO:0000313" key="1">
    <source>
        <dbReference type="EnsemblPlants" id="AET2Gv20221600.11"/>
    </source>
</evidence>
<sequence length="139" mass="15452">TNQRRPINIDADHIFISLAARHEDVKPANLPLDSSRCVRQANFGDRKSNRARVVVVHADLKPANTLLALMGCGRTAVWQVRKQVPYVYGASKLKDSEVGFRASITGAPAGSFLQLPFLQILKQVRSFIYPFASTSQVWC</sequence>
<reference evidence="2" key="1">
    <citation type="journal article" date="2014" name="Science">
        <title>Ancient hybridizations among the ancestral genomes of bread wheat.</title>
        <authorList>
            <consortium name="International Wheat Genome Sequencing Consortium,"/>
            <person name="Marcussen T."/>
            <person name="Sandve S.R."/>
            <person name="Heier L."/>
            <person name="Spannagl M."/>
            <person name="Pfeifer M."/>
            <person name="Jakobsen K.S."/>
            <person name="Wulff B.B."/>
            <person name="Steuernagel B."/>
            <person name="Mayer K.F."/>
            <person name="Olsen O.A."/>
        </authorList>
    </citation>
    <scope>NUCLEOTIDE SEQUENCE [LARGE SCALE GENOMIC DNA]</scope>
    <source>
        <strain evidence="2">cv. AL8/78</strain>
    </source>
</reference>
<evidence type="ECO:0008006" key="3">
    <source>
        <dbReference type="Google" id="ProtNLM"/>
    </source>
</evidence>
<dbReference type="GO" id="GO:0004672">
    <property type="term" value="F:protein kinase activity"/>
    <property type="evidence" value="ECO:0007669"/>
    <property type="project" value="InterPro"/>
</dbReference>
<proteinExistence type="predicted"/>
<keyword evidence="2" id="KW-1185">Reference proteome</keyword>
<reference evidence="1" key="5">
    <citation type="journal article" date="2021" name="G3 (Bethesda)">
        <title>Aegilops tauschii genome assembly Aet v5.0 features greater sequence contiguity and improved annotation.</title>
        <authorList>
            <person name="Wang L."/>
            <person name="Zhu T."/>
            <person name="Rodriguez J.C."/>
            <person name="Deal K.R."/>
            <person name="Dubcovsky J."/>
            <person name="McGuire P.E."/>
            <person name="Lux T."/>
            <person name="Spannagl M."/>
            <person name="Mayer K.F.X."/>
            <person name="Baldrich P."/>
            <person name="Meyers B.C."/>
            <person name="Huo N."/>
            <person name="Gu Y.Q."/>
            <person name="Zhou H."/>
            <person name="Devos K.M."/>
            <person name="Bennetzen J.L."/>
            <person name="Unver T."/>
            <person name="Budak H."/>
            <person name="Gulick P.J."/>
            <person name="Galiba G."/>
            <person name="Kalapos B."/>
            <person name="Nelson D.R."/>
            <person name="Li P."/>
            <person name="You F.M."/>
            <person name="Luo M.C."/>
            <person name="Dvorak J."/>
        </authorList>
    </citation>
    <scope>NUCLEOTIDE SEQUENCE [LARGE SCALE GENOMIC DNA]</scope>
    <source>
        <strain evidence="1">cv. AL8/78</strain>
    </source>
</reference>
<reference evidence="2" key="2">
    <citation type="journal article" date="2017" name="Nat. Plants">
        <title>The Aegilops tauschii genome reveals multiple impacts of transposons.</title>
        <authorList>
            <person name="Zhao G."/>
            <person name="Zou C."/>
            <person name="Li K."/>
            <person name="Wang K."/>
            <person name="Li T."/>
            <person name="Gao L."/>
            <person name="Zhang X."/>
            <person name="Wang H."/>
            <person name="Yang Z."/>
            <person name="Liu X."/>
            <person name="Jiang W."/>
            <person name="Mao L."/>
            <person name="Kong X."/>
            <person name="Jiao Y."/>
            <person name="Jia J."/>
        </authorList>
    </citation>
    <scope>NUCLEOTIDE SEQUENCE [LARGE SCALE GENOMIC DNA]</scope>
    <source>
        <strain evidence="2">cv. AL8/78</strain>
    </source>
</reference>
<protein>
    <recommendedName>
        <fullName evidence="3">Protein kinase domain-containing protein</fullName>
    </recommendedName>
</protein>